<feature type="modified residue" description="Phosphohistidine" evidence="2">
    <location>
        <position position="216"/>
    </location>
</feature>
<feature type="domain" description="Response regulatory" evidence="4">
    <location>
        <begin position="7"/>
        <end position="123"/>
    </location>
</feature>
<dbReference type="Pfam" id="PF00072">
    <property type="entry name" value="Response_reg"/>
    <property type="match status" value="2"/>
</dbReference>
<dbReference type="PROSITE" id="PS50887">
    <property type="entry name" value="GGDEF"/>
    <property type="match status" value="1"/>
</dbReference>
<feature type="domain" description="GGDEF" evidence="5">
    <location>
        <begin position="566"/>
        <end position="699"/>
    </location>
</feature>
<evidence type="ECO:0000256" key="3">
    <source>
        <dbReference type="PROSITE-ProRule" id="PRU00169"/>
    </source>
</evidence>
<dbReference type="InterPro" id="IPR001789">
    <property type="entry name" value="Sig_transdc_resp-reg_receiver"/>
</dbReference>
<evidence type="ECO:0000313" key="8">
    <source>
        <dbReference type="Proteomes" id="UP000664277"/>
    </source>
</evidence>
<dbReference type="CDD" id="cd17574">
    <property type="entry name" value="REC_OmpR"/>
    <property type="match status" value="1"/>
</dbReference>
<protein>
    <submittedName>
        <fullName evidence="7">Response regulator</fullName>
    </submittedName>
</protein>
<dbReference type="SUPFAM" id="SSF47226">
    <property type="entry name" value="Histidine-containing phosphotransfer domain, HPT domain"/>
    <property type="match status" value="1"/>
</dbReference>
<evidence type="ECO:0000256" key="1">
    <source>
        <dbReference type="ARBA" id="ARBA00022553"/>
    </source>
</evidence>
<dbReference type="PROSITE" id="PS50894">
    <property type="entry name" value="HPT"/>
    <property type="match status" value="1"/>
</dbReference>
<dbReference type="InterPro" id="IPR050595">
    <property type="entry name" value="Bact_response_regulator"/>
</dbReference>
<accession>A0A8J7PAZ6</accession>
<name>A0A8J7PAZ6_9BACT</name>
<dbReference type="CDD" id="cd00156">
    <property type="entry name" value="REC"/>
    <property type="match status" value="1"/>
</dbReference>
<dbReference type="PANTHER" id="PTHR44591">
    <property type="entry name" value="STRESS RESPONSE REGULATOR PROTEIN 1"/>
    <property type="match status" value="1"/>
</dbReference>
<gene>
    <name evidence="7" type="ORF">J0M35_12265</name>
</gene>
<evidence type="ECO:0000259" key="4">
    <source>
        <dbReference type="PROSITE" id="PS50110"/>
    </source>
</evidence>
<dbReference type="SUPFAM" id="SSF52172">
    <property type="entry name" value="CheY-like"/>
    <property type="match status" value="2"/>
</dbReference>
<dbReference type="InterPro" id="IPR008207">
    <property type="entry name" value="Sig_transdc_His_kin_Hpt_dom"/>
</dbReference>
<dbReference type="SUPFAM" id="SSF55073">
    <property type="entry name" value="Nucleotide cyclase"/>
    <property type="match status" value="1"/>
</dbReference>
<comment type="caution">
    <text evidence="7">The sequence shown here is derived from an EMBL/GenBank/DDBJ whole genome shotgun (WGS) entry which is preliminary data.</text>
</comment>
<feature type="domain" description="HPt" evidence="6">
    <location>
        <begin position="176"/>
        <end position="280"/>
    </location>
</feature>
<proteinExistence type="predicted"/>
<reference evidence="7" key="1">
    <citation type="submission" date="2021-02" db="EMBL/GenBank/DDBJ databases">
        <title>Genome-Resolved Metagenomics of a Microbial Community Performing Photosynthetic Biological Nutrient Removal.</title>
        <authorList>
            <person name="Mcdaniel E.A."/>
        </authorList>
    </citation>
    <scope>NUCLEOTIDE SEQUENCE</scope>
    <source>
        <strain evidence="7">UWPOB_OBS1</strain>
    </source>
</reference>
<evidence type="ECO:0000256" key="2">
    <source>
        <dbReference type="PROSITE-ProRule" id="PRU00110"/>
    </source>
</evidence>
<keyword evidence="1 3" id="KW-0597">Phosphoprotein</keyword>
<dbReference type="Gene3D" id="3.30.70.270">
    <property type="match status" value="1"/>
</dbReference>
<dbReference type="SMART" id="SM00448">
    <property type="entry name" value="REC"/>
    <property type="match status" value="2"/>
</dbReference>
<dbReference type="PROSITE" id="PS50110">
    <property type="entry name" value="RESPONSE_REGULATORY"/>
    <property type="match status" value="2"/>
</dbReference>
<dbReference type="Gene3D" id="3.40.50.2300">
    <property type="match status" value="2"/>
</dbReference>
<evidence type="ECO:0000259" key="6">
    <source>
        <dbReference type="PROSITE" id="PS50894"/>
    </source>
</evidence>
<dbReference type="GO" id="GO:0000160">
    <property type="term" value="P:phosphorelay signal transduction system"/>
    <property type="evidence" value="ECO:0007669"/>
    <property type="project" value="InterPro"/>
</dbReference>
<feature type="modified residue" description="4-aspartylphosphate" evidence="3">
    <location>
        <position position="460"/>
    </location>
</feature>
<dbReference type="InterPro" id="IPR043128">
    <property type="entry name" value="Rev_trsase/Diguanyl_cyclase"/>
</dbReference>
<dbReference type="InterPro" id="IPR011006">
    <property type="entry name" value="CheY-like_superfamily"/>
</dbReference>
<dbReference type="EMBL" id="JAFLCK010000016">
    <property type="protein sequence ID" value="MBN8661132.1"/>
    <property type="molecule type" value="Genomic_DNA"/>
</dbReference>
<evidence type="ECO:0000313" key="7">
    <source>
        <dbReference type="EMBL" id="MBN8661132.1"/>
    </source>
</evidence>
<dbReference type="InterPro" id="IPR000160">
    <property type="entry name" value="GGDEF_dom"/>
</dbReference>
<dbReference type="InterPro" id="IPR029787">
    <property type="entry name" value="Nucleotide_cyclase"/>
</dbReference>
<feature type="modified residue" description="4-aspartylphosphate" evidence="3">
    <location>
        <position position="56"/>
    </location>
</feature>
<sequence>MTRDKCSILVVDDDPAFRALVATILKSRGYRVREAGSADEASSLFSDQETKLAIVDYKMPGKDGLSWIEKLRDSGRAIPVVFVSGNWCDPKTFNRLRNLLKVSLIVKKPIVPAVFLEQVESLLNAETRLSLQDDGIAGLTDDINLSVQEGSEKSENIRQLMQMRSKLELKSALKVAQASYVQDLSRLWSDLVRTCNEVKQFPERVDLQSHAINEAHKIKGTAGSLNLVKVSEIGAKVEHLMKVLDPRESTEMEVIWSEINRALALGETEVRKAIEECSSLTEEAQAAVRILVLGDSFEDFVSEDEKITVSHSRTASNAQSRLKKHRFEACIFDVVQTGRHELFELARQARLPVEGTVPLALVKPDDEAHLLSHSDELFIGASVSLPFTEARENFAGLLTHLLQLRQAQKTRIMVVDDDPVLLHFVDTVLTAHGYNVRTLNNPLNTSAVLDLFKPDLLILDAMMPGLTGYEVCRMVREDPHWTKLPILFLTGKTSPESRAAAFQAGGDDFLAKPVLVDELLTRVGGQIAKSGGGRSADFDAGSGLLKEDSFVKLAAKVIDENSAEGGLFSIALLACDDVEGIRLVHGIEPLRRALLDFGQEVRLRFKAEDLRGKIGYDAVALLVSGEERATVAGAIALLQEEFASRTFKGDRGNFGMTFSAGVADSAEGLKGLKPLLKKAYERMLTARQTGTGSINCGEMLKDGAIS</sequence>
<feature type="domain" description="Response regulatory" evidence="4">
    <location>
        <begin position="411"/>
        <end position="527"/>
    </location>
</feature>
<organism evidence="7 8">
    <name type="scientific">Candidatus Obscuribacter phosphatis</name>
    <dbReference type="NCBI Taxonomy" id="1906157"/>
    <lineage>
        <taxon>Bacteria</taxon>
        <taxon>Bacillati</taxon>
        <taxon>Candidatus Melainabacteria</taxon>
        <taxon>Candidatus Obscuribacterales</taxon>
        <taxon>Candidatus Obscuribacteraceae</taxon>
        <taxon>Candidatus Obscuribacter</taxon>
    </lineage>
</organism>
<dbReference type="AlphaFoldDB" id="A0A8J7PAZ6"/>
<evidence type="ECO:0000259" key="5">
    <source>
        <dbReference type="PROSITE" id="PS50887"/>
    </source>
</evidence>
<dbReference type="PANTHER" id="PTHR44591:SF3">
    <property type="entry name" value="RESPONSE REGULATORY DOMAIN-CONTAINING PROTEIN"/>
    <property type="match status" value="1"/>
</dbReference>
<dbReference type="Proteomes" id="UP000664277">
    <property type="component" value="Unassembled WGS sequence"/>
</dbReference>
<dbReference type="InterPro" id="IPR036641">
    <property type="entry name" value="HPT_dom_sf"/>
</dbReference>